<reference evidence="5" key="1">
    <citation type="submission" date="2016-05" db="EMBL/GenBank/DDBJ databases">
        <authorList>
            <person name="Lavstsen T."/>
            <person name="Jespersen J.S."/>
        </authorList>
    </citation>
    <scope>NUCLEOTIDE SEQUENCE</scope>
    <source>
        <tissue evidence="5">Brain</tissue>
    </source>
</reference>
<dbReference type="EC" id="3.1.26.4" evidence="2"/>
<reference evidence="5" key="2">
    <citation type="submission" date="2016-06" db="EMBL/GenBank/DDBJ databases">
        <title>The genome of a short-lived fish provides insights into sex chromosome evolution and the genetic control of aging.</title>
        <authorList>
            <person name="Reichwald K."/>
            <person name="Felder M."/>
            <person name="Petzold A."/>
            <person name="Koch P."/>
            <person name="Groth M."/>
            <person name="Platzer M."/>
        </authorList>
    </citation>
    <scope>NUCLEOTIDE SEQUENCE</scope>
    <source>
        <tissue evidence="5">Brain</tissue>
    </source>
</reference>
<dbReference type="InterPro" id="IPR000477">
    <property type="entry name" value="RT_dom"/>
</dbReference>
<name>A0A1A8A9I8_NOTFU</name>
<accession>A0A1A8A9I8</accession>
<evidence type="ECO:0000313" key="5">
    <source>
        <dbReference type="EMBL" id="SBP51739.1"/>
    </source>
</evidence>
<comment type="similarity">
    <text evidence="1">Belongs to the beta type-B retroviral polymerase family. HERV class-II K(HML-2) pol subfamily.</text>
</comment>
<evidence type="ECO:0000256" key="3">
    <source>
        <dbReference type="ARBA" id="ARBA00023268"/>
    </source>
</evidence>
<sequence>MVPKADGGWCPCGDFRQLNNATDNDRYPIPHIQDFSDHLASAKVFCKVDLVRRYHQVPVHPLDITKTVKITPFGLFQFLRMPFGLKEAAQTFKFLIDSVLRGLPFLFVYLDDILVASSSVPKHLEHLSLLFNRLSEHGLVMNPSNSQFGLSSTEFLGHLVSPQGVVPLPAKVRAVVTFPHPASVKSLQEFLGMVNFYNRFIPRAAHLTYPLYDALRGKKGNQAVVWTQDMLRVFDEAKMTLADAALLAHSTPGAPVALTTDSSDFAIGGVCEQWVGGA</sequence>
<dbReference type="CDD" id="cd01647">
    <property type="entry name" value="RT_LTR"/>
    <property type="match status" value="1"/>
</dbReference>
<keyword evidence="3" id="KW-0511">Multifunctional enzyme</keyword>
<dbReference type="InterPro" id="IPR050951">
    <property type="entry name" value="Retrovirus_Pol_polyprotein"/>
</dbReference>
<gene>
    <name evidence="5" type="primary">GIN1</name>
</gene>
<evidence type="ECO:0000256" key="2">
    <source>
        <dbReference type="ARBA" id="ARBA00012180"/>
    </source>
</evidence>
<dbReference type="Gene3D" id="3.10.10.10">
    <property type="entry name" value="HIV Type 1 Reverse Transcriptase, subunit A, domain 1"/>
    <property type="match status" value="1"/>
</dbReference>
<dbReference type="Gene3D" id="3.30.70.270">
    <property type="match status" value="2"/>
</dbReference>
<dbReference type="Pfam" id="PF00078">
    <property type="entry name" value="RVT_1"/>
    <property type="match status" value="1"/>
</dbReference>
<dbReference type="PANTHER" id="PTHR37984:SF5">
    <property type="entry name" value="PROTEIN NYNRIN-LIKE"/>
    <property type="match status" value="1"/>
</dbReference>
<dbReference type="InterPro" id="IPR043502">
    <property type="entry name" value="DNA/RNA_pol_sf"/>
</dbReference>
<dbReference type="AlphaFoldDB" id="A0A1A8A9I8"/>
<evidence type="ECO:0000259" key="4">
    <source>
        <dbReference type="PROSITE" id="PS50878"/>
    </source>
</evidence>
<evidence type="ECO:0000256" key="1">
    <source>
        <dbReference type="ARBA" id="ARBA00010879"/>
    </source>
</evidence>
<dbReference type="FunFam" id="3.30.70.270:FF:000020">
    <property type="entry name" value="Transposon Tf2-6 polyprotein-like Protein"/>
    <property type="match status" value="1"/>
</dbReference>
<proteinExistence type="inferred from homology"/>
<dbReference type="PROSITE" id="PS50878">
    <property type="entry name" value="RT_POL"/>
    <property type="match status" value="1"/>
</dbReference>
<dbReference type="PANTHER" id="PTHR37984">
    <property type="entry name" value="PROTEIN CBG26694"/>
    <property type="match status" value="1"/>
</dbReference>
<dbReference type="EMBL" id="HADY01013254">
    <property type="protein sequence ID" value="SBP51739.1"/>
    <property type="molecule type" value="Transcribed_RNA"/>
</dbReference>
<dbReference type="InterPro" id="IPR043128">
    <property type="entry name" value="Rev_trsase/Diguanyl_cyclase"/>
</dbReference>
<dbReference type="GO" id="GO:0004523">
    <property type="term" value="F:RNA-DNA hybrid ribonuclease activity"/>
    <property type="evidence" value="ECO:0007669"/>
    <property type="project" value="UniProtKB-EC"/>
</dbReference>
<organism evidence="5">
    <name type="scientific">Nothobranchius furzeri</name>
    <name type="common">Turquoise killifish</name>
    <dbReference type="NCBI Taxonomy" id="105023"/>
    <lineage>
        <taxon>Eukaryota</taxon>
        <taxon>Metazoa</taxon>
        <taxon>Chordata</taxon>
        <taxon>Craniata</taxon>
        <taxon>Vertebrata</taxon>
        <taxon>Euteleostomi</taxon>
        <taxon>Actinopterygii</taxon>
        <taxon>Neopterygii</taxon>
        <taxon>Teleostei</taxon>
        <taxon>Neoteleostei</taxon>
        <taxon>Acanthomorphata</taxon>
        <taxon>Ovalentaria</taxon>
        <taxon>Atherinomorphae</taxon>
        <taxon>Cyprinodontiformes</taxon>
        <taxon>Nothobranchiidae</taxon>
        <taxon>Nothobranchius</taxon>
    </lineage>
</organism>
<feature type="domain" description="Reverse transcriptase" evidence="4">
    <location>
        <begin position="1"/>
        <end position="160"/>
    </location>
</feature>
<protein>
    <recommendedName>
        <fullName evidence="2">ribonuclease H</fullName>
        <ecNumber evidence="2">3.1.26.4</ecNumber>
    </recommendedName>
</protein>
<dbReference type="SUPFAM" id="SSF56672">
    <property type="entry name" value="DNA/RNA polymerases"/>
    <property type="match status" value="1"/>
</dbReference>
<dbReference type="Pfam" id="PF17919">
    <property type="entry name" value="RT_RNaseH_2"/>
    <property type="match status" value="1"/>
</dbReference>
<dbReference type="InterPro" id="IPR041577">
    <property type="entry name" value="RT_RNaseH_2"/>
</dbReference>